<sequence length="59" mass="6050">MTVRRASATTLPTTSVAGPGRGLVLRLGTRRPPQPAGPARPSSRPDRAAATRSGCAPRS</sequence>
<protein>
    <submittedName>
        <fullName evidence="2">Uncharacterized protein</fullName>
    </submittedName>
</protein>
<feature type="compositionally biased region" description="Polar residues" evidence="1">
    <location>
        <begin position="7"/>
        <end position="16"/>
    </location>
</feature>
<keyword evidence="3" id="KW-1185">Reference proteome</keyword>
<dbReference type="EMBL" id="JAANNP010000012">
    <property type="protein sequence ID" value="NHC14919.1"/>
    <property type="molecule type" value="Genomic_DNA"/>
</dbReference>
<dbReference type="Proteomes" id="UP000800981">
    <property type="component" value="Unassembled WGS sequence"/>
</dbReference>
<name>A0ABX0GYR1_9ACTN</name>
<dbReference type="RefSeq" id="WP_166282894.1">
    <property type="nucleotide sequence ID" value="NZ_JAANNP010000012.1"/>
</dbReference>
<evidence type="ECO:0000256" key="1">
    <source>
        <dbReference type="SAM" id="MobiDB-lite"/>
    </source>
</evidence>
<comment type="caution">
    <text evidence="2">The sequence shown here is derived from an EMBL/GenBank/DDBJ whole genome shotgun (WGS) entry which is preliminary data.</text>
</comment>
<proteinExistence type="predicted"/>
<feature type="compositionally biased region" description="Low complexity" evidence="1">
    <location>
        <begin position="22"/>
        <end position="31"/>
    </location>
</feature>
<feature type="region of interest" description="Disordered" evidence="1">
    <location>
        <begin position="1"/>
        <end position="59"/>
    </location>
</feature>
<evidence type="ECO:0000313" key="2">
    <source>
        <dbReference type="EMBL" id="NHC14919.1"/>
    </source>
</evidence>
<evidence type="ECO:0000313" key="3">
    <source>
        <dbReference type="Proteomes" id="UP000800981"/>
    </source>
</evidence>
<gene>
    <name evidence="2" type="ORF">G9H71_14110</name>
</gene>
<reference evidence="2 3" key="1">
    <citation type="submission" date="2020-03" db="EMBL/GenBank/DDBJ databases">
        <title>Two novel Motilibacter sp.</title>
        <authorList>
            <person name="Liu S."/>
        </authorList>
    </citation>
    <scope>NUCLEOTIDE SEQUENCE [LARGE SCALE GENOMIC DNA]</scope>
    <source>
        <strain evidence="2 3">E257</strain>
    </source>
</reference>
<organism evidence="2 3">
    <name type="scientific">Motilibacter deserti</name>
    <dbReference type="NCBI Taxonomy" id="2714956"/>
    <lineage>
        <taxon>Bacteria</taxon>
        <taxon>Bacillati</taxon>
        <taxon>Actinomycetota</taxon>
        <taxon>Actinomycetes</taxon>
        <taxon>Motilibacterales</taxon>
        <taxon>Motilibacteraceae</taxon>
        <taxon>Motilibacter</taxon>
    </lineage>
</organism>
<accession>A0ABX0GYR1</accession>